<dbReference type="FunFam" id="3.10.20.370:FF:000001">
    <property type="entry name" value="Retrovirus-related Pol polyprotein from transposon 17.6-like protein"/>
    <property type="match status" value="1"/>
</dbReference>
<evidence type="ECO:0000259" key="8">
    <source>
        <dbReference type="PROSITE" id="PS50878"/>
    </source>
</evidence>
<dbReference type="GO" id="GO:0003676">
    <property type="term" value="F:nucleic acid binding"/>
    <property type="evidence" value="ECO:0007669"/>
    <property type="project" value="InterPro"/>
</dbReference>
<dbReference type="InterPro" id="IPR043502">
    <property type="entry name" value="DNA/RNA_pol_sf"/>
</dbReference>
<feature type="compositionally biased region" description="Basic and acidic residues" evidence="7">
    <location>
        <begin position="1202"/>
        <end position="1218"/>
    </location>
</feature>
<feature type="compositionally biased region" description="Basic and acidic residues" evidence="7">
    <location>
        <begin position="899"/>
        <end position="913"/>
    </location>
</feature>
<keyword evidence="3" id="KW-0540">Nuclease</keyword>
<keyword evidence="2" id="KW-0548">Nucleotidyltransferase</keyword>
<keyword evidence="4" id="KW-0378">Hydrolase</keyword>
<feature type="compositionally biased region" description="Basic and acidic residues" evidence="7">
    <location>
        <begin position="748"/>
        <end position="769"/>
    </location>
</feature>
<evidence type="ECO:0000259" key="9">
    <source>
        <dbReference type="PROSITE" id="PS50994"/>
    </source>
</evidence>
<feature type="region of interest" description="Disordered" evidence="7">
    <location>
        <begin position="696"/>
        <end position="1056"/>
    </location>
</feature>
<feature type="domain" description="Integrase catalytic" evidence="9">
    <location>
        <begin position="476"/>
        <end position="634"/>
    </location>
</feature>
<sequence>MAYAQLPVTAETAQILTIATHKGLYRVNRLAFGVSTAPAIFQRTINGLLQGIRNVVVLLDDILLAAANTQELLQLEDLVLGRLSSQGFRLRFSKCEFDVTRVRYLGHEVSADGLKPLQERVQDLKDAPAPTSTQQLQAFLGKMAFYDRFLPRRAEVCKPLYALLEKDAEWIWNAEHEAAFQTAKALLCSGEVLCHYSLDLPLILGVDSSAYGFGAVLGHEMQDGSERPIAYASCTLTPAQRNYSQLDKEFAAILFGVNKFHAYLAGREFTIYTDHQPLVGMVQNSASPVASPRVLRGLLRLGAYHFRLVYRPGKDHANADCLSRLPSPRQEQEQDVTVAYVHQVERTGSIEFAVARVEEETAKDPLLQQVWQHVVNGWPAEVPAELSPYRQRQRELSTLRGCLLWGSRVIIPAVMREGVLDRLHAGHPGIVRSKRLARVTLWWPGIGEDIERQVQGCEECQTTHQSAPASLPVPWPPARPWGRIHLDFGGPLGGRWLLVMVDSNTNWLEGFWKPGPSTAAVIEGLRRAFATHGLCDTIVSDNAPCFVSEQMKAFCKEQGIDLIHSPPYLPQANGPAEKGVQSLKGMIEKMGDKTKEEALAEALHTHRNTPGADGRTPAQKLMGRTPQTVLDKLNPTRLPNREPASEEPRFKEGEAVWFKVFHGSKENFSWKAGVVMRVWGSKVYDIKPMLQEMAPQRRGVDQLRRRRQDAVRGYGDRVPPPFRPRRDTPASPMGQLPDSSEDEGEADDREREWPRRTPRDVTPPHRGRDVSPPAPQGARATQPRRSRDATPPHRGREVPPPAPQGARAAPPRRSRDVTPPRRGRDVTPPHRGRDVSPPAPQGARAAPPRRGRDITPPHRGRDVPPPAPQGARAAPSRRDRDGTPPARRGARTPSVPARRGRDGHPAARKEAAARRHGSQGREPTRHGPRTPPPARRRARGPHTPSPPRREGHAQTRGRGRRRARSPSQQRRGTSAARRRGRQASKDSRRGPHTPSPARQPTYKWQVEDGTPRLVASKTPDHREEAPFPPEAIPRRARGGSAASSSGTANSPSIVWPLGTTKADKRAYRKAKLEHLRYGKPLPVWPPGVMDTSLAREGEEFYTTPPAQGFPRPITVQVQQAPEYNMEEFIVLDEVGGEEVEAMDAEDSSSDKREEPGAAAEPSLRELLDQLGWSSTAPTLSPIRSPPVHGDEREPPALDTLEMDFRDGNSGESLVHSDSDMGDEPVAAASTAPDQGEGPEPPAPEAEPAALEREPPALEALEQVLAELGGDGAPPGQQGTAPEEPEGDAHSPPRRDDDPEALERTQEAPGSPRGRRSTRARRPPVHLGDYVA</sequence>
<dbReference type="InterPro" id="IPR041588">
    <property type="entry name" value="Integrase_H2C2"/>
</dbReference>
<dbReference type="InterPro" id="IPR043128">
    <property type="entry name" value="Rev_trsase/Diguanyl_cyclase"/>
</dbReference>
<feature type="compositionally biased region" description="Basic and acidic residues" evidence="7">
    <location>
        <begin position="785"/>
        <end position="797"/>
    </location>
</feature>
<evidence type="ECO:0000256" key="5">
    <source>
        <dbReference type="ARBA" id="ARBA00022918"/>
    </source>
</evidence>
<evidence type="ECO:0000256" key="3">
    <source>
        <dbReference type="ARBA" id="ARBA00022722"/>
    </source>
</evidence>
<dbReference type="Proteomes" id="UP001075354">
    <property type="component" value="Chromosome 13"/>
</dbReference>
<dbReference type="InterPro" id="IPR012337">
    <property type="entry name" value="RNaseH-like_sf"/>
</dbReference>
<feature type="compositionally biased region" description="Acidic residues" evidence="7">
    <location>
        <begin position="1134"/>
        <end position="1147"/>
    </location>
</feature>
<keyword evidence="2" id="KW-0808">Transferase</keyword>
<dbReference type="Pfam" id="PF00078">
    <property type="entry name" value="RVT_1"/>
    <property type="match status" value="1"/>
</dbReference>
<dbReference type="InterPro" id="IPR036397">
    <property type="entry name" value="RNaseH_sf"/>
</dbReference>
<feature type="compositionally biased region" description="Basic and acidic residues" evidence="7">
    <location>
        <begin position="850"/>
        <end position="862"/>
    </location>
</feature>
<dbReference type="InterPro" id="IPR001584">
    <property type="entry name" value="Integrase_cat-core"/>
</dbReference>
<protein>
    <recommendedName>
        <fullName evidence="1">RNA-directed DNA polymerase</fullName>
        <ecNumber evidence="1">2.7.7.49</ecNumber>
    </recommendedName>
</protein>
<keyword evidence="11" id="KW-1185">Reference proteome</keyword>
<feature type="compositionally biased region" description="Low complexity" evidence="7">
    <location>
        <begin position="965"/>
        <end position="975"/>
    </location>
</feature>
<evidence type="ECO:0000256" key="1">
    <source>
        <dbReference type="ARBA" id="ARBA00012493"/>
    </source>
</evidence>
<dbReference type="CDD" id="cd09274">
    <property type="entry name" value="RNase_HI_RT_Ty3"/>
    <property type="match status" value="1"/>
</dbReference>
<feature type="compositionally biased region" description="Basic residues" evidence="7">
    <location>
        <begin position="1312"/>
        <end position="1323"/>
    </location>
</feature>
<comment type="caution">
    <text evidence="10">The sequence shown here is derived from an EMBL/GenBank/DDBJ whole genome shotgun (WGS) entry which is preliminary data.</text>
</comment>
<feature type="compositionally biased region" description="Basic residues" evidence="7">
    <location>
        <begin position="955"/>
        <end position="964"/>
    </location>
</feature>
<dbReference type="Gene3D" id="3.30.70.270">
    <property type="match status" value="2"/>
</dbReference>
<dbReference type="InterPro" id="IPR000477">
    <property type="entry name" value="RT_dom"/>
</dbReference>
<dbReference type="Gene3D" id="3.10.20.370">
    <property type="match status" value="1"/>
</dbReference>
<dbReference type="GO" id="GO:0042575">
    <property type="term" value="C:DNA polymerase complex"/>
    <property type="evidence" value="ECO:0007669"/>
    <property type="project" value="UniProtKB-ARBA"/>
</dbReference>
<feature type="compositionally biased region" description="Basic and acidic residues" evidence="7">
    <location>
        <begin position="1286"/>
        <end position="1305"/>
    </location>
</feature>
<keyword evidence="6" id="KW-0511">Multifunctional enzyme</keyword>
<dbReference type="PROSITE" id="PS50878">
    <property type="entry name" value="RT_POL"/>
    <property type="match status" value="1"/>
</dbReference>
<dbReference type="FunFam" id="3.30.70.270:FF:000020">
    <property type="entry name" value="Transposon Tf2-6 polyprotein-like Protein"/>
    <property type="match status" value="1"/>
</dbReference>
<dbReference type="Pfam" id="PF17919">
    <property type="entry name" value="RT_RNaseH_2"/>
    <property type="match status" value="1"/>
</dbReference>
<evidence type="ECO:0000256" key="7">
    <source>
        <dbReference type="SAM" id="MobiDB-lite"/>
    </source>
</evidence>
<dbReference type="SUPFAM" id="SSF53098">
    <property type="entry name" value="Ribonuclease H-like"/>
    <property type="match status" value="1"/>
</dbReference>
<dbReference type="GO" id="GO:0004519">
    <property type="term" value="F:endonuclease activity"/>
    <property type="evidence" value="ECO:0007669"/>
    <property type="project" value="UniProtKB-KW"/>
</dbReference>
<keyword evidence="5" id="KW-0695">RNA-directed DNA polymerase</keyword>
<dbReference type="Pfam" id="PF00665">
    <property type="entry name" value="rve"/>
    <property type="match status" value="1"/>
</dbReference>
<feature type="compositionally biased region" description="Basic and acidic residues" evidence="7">
    <location>
        <begin position="813"/>
        <end position="834"/>
    </location>
</feature>
<evidence type="ECO:0000313" key="10">
    <source>
        <dbReference type="EMBL" id="KAJ1521773.1"/>
    </source>
</evidence>
<evidence type="ECO:0000256" key="6">
    <source>
        <dbReference type="ARBA" id="ARBA00023268"/>
    </source>
</evidence>
<dbReference type="Gene3D" id="3.30.420.10">
    <property type="entry name" value="Ribonuclease H-like superfamily/Ribonuclease H"/>
    <property type="match status" value="1"/>
</dbReference>
<keyword evidence="4" id="KW-0255">Endonuclease</keyword>
<dbReference type="SUPFAM" id="SSF56672">
    <property type="entry name" value="DNA/RNA polymerases"/>
    <property type="match status" value="1"/>
</dbReference>
<dbReference type="CDD" id="cd01647">
    <property type="entry name" value="RT_LTR"/>
    <property type="match status" value="1"/>
</dbReference>
<organism evidence="10 11">
    <name type="scientific">Megalurothrips usitatus</name>
    <name type="common">bean blossom thrips</name>
    <dbReference type="NCBI Taxonomy" id="439358"/>
    <lineage>
        <taxon>Eukaryota</taxon>
        <taxon>Metazoa</taxon>
        <taxon>Ecdysozoa</taxon>
        <taxon>Arthropoda</taxon>
        <taxon>Hexapoda</taxon>
        <taxon>Insecta</taxon>
        <taxon>Pterygota</taxon>
        <taxon>Neoptera</taxon>
        <taxon>Paraneoptera</taxon>
        <taxon>Thysanoptera</taxon>
        <taxon>Terebrantia</taxon>
        <taxon>Thripoidea</taxon>
        <taxon>Thripidae</taxon>
        <taxon>Megalurothrips</taxon>
    </lineage>
</organism>
<dbReference type="GO" id="GO:0003964">
    <property type="term" value="F:RNA-directed DNA polymerase activity"/>
    <property type="evidence" value="ECO:0007669"/>
    <property type="project" value="UniProtKB-KW"/>
</dbReference>
<dbReference type="PANTHER" id="PTHR37984">
    <property type="entry name" value="PROTEIN CBG26694"/>
    <property type="match status" value="1"/>
</dbReference>
<reference evidence="10" key="1">
    <citation type="submission" date="2022-12" db="EMBL/GenBank/DDBJ databases">
        <title>Chromosome-level genome assembly of the bean flower thrips Megalurothrips usitatus.</title>
        <authorList>
            <person name="Ma L."/>
            <person name="Liu Q."/>
            <person name="Li H."/>
            <person name="Cai W."/>
        </authorList>
    </citation>
    <scope>NUCLEOTIDE SEQUENCE</scope>
    <source>
        <strain evidence="10">Cailab_2022a</strain>
    </source>
</reference>
<feature type="region of interest" description="Disordered" evidence="7">
    <location>
        <begin position="1134"/>
        <end position="1331"/>
    </location>
</feature>
<dbReference type="EMBL" id="JAPTSV010000013">
    <property type="protein sequence ID" value="KAJ1521773.1"/>
    <property type="molecule type" value="Genomic_DNA"/>
</dbReference>
<dbReference type="Pfam" id="PF17921">
    <property type="entry name" value="Integrase_H2C2"/>
    <property type="match status" value="1"/>
</dbReference>
<gene>
    <name evidence="10" type="ORF">ONE63_003408</name>
</gene>
<accession>A0AAV7X769</accession>
<evidence type="ECO:0000256" key="2">
    <source>
        <dbReference type="ARBA" id="ARBA00022695"/>
    </source>
</evidence>
<dbReference type="FunFam" id="1.10.340.70:FF:000003">
    <property type="entry name" value="Protein CBG25708"/>
    <property type="match status" value="1"/>
</dbReference>
<name>A0AAV7X769_9NEOP</name>
<dbReference type="InterPro" id="IPR050951">
    <property type="entry name" value="Retrovirus_Pol_polyprotein"/>
</dbReference>
<proteinExistence type="predicted"/>
<dbReference type="GO" id="GO:0015074">
    <property type="term" value="P:DNA integration"/>
    <property type="evidence" value="ECO:0007669"/>
    <property type="project" value="InterPro"/>
</dbReference>
<dbReference type="InterPro" id="IPR041577">
    <property type="entry name" value="RT_RNaseH_2"/>
</dbReference>
<dbReference type="Gene3D" id="3.10.10.10">
    <property type="entry name" value="HIV Type 1 Reverse Transcriptase, subunit A, domain 1"/>
    <property type="match status" value="1"/>
</dbReference>
<evidence type="ECO:0000313" key="11">
    <source>
        <dbReference type="Proteomes" id="UP001075354"/>
    </source>
</evidence>
<dbReference type="PROSITE" id="PS50994">
    <property type="entry name" value="INTEGRASE"/>
    <property type="match status" value="1"/>
</dbReference>
<feature type="domain" description="Reverse transcriptase" evidence="8">
    <location>
        <begin position="1"/>
        <end position="109"/>
    </location>
</feature>
<dbReference type="Gene3D" id="1.10.340.70">
    <property type="match status" value="1"/>
</dbReference>
<feature type="compositionally biased region" description="Low complexity" evidence="7">
    <location>
        <begin position="1256"/>
        <end position="1267"/>
    </location>
</feature>
<evidence type="ECO:0000256" key="4">
    <source>
        <dbReference type="ARBA" id="ARBA00022759"/>
    </source>
</evidence>
<dbReference type="EC" id="2.7.7.49" evidence="1"/>
<dbReference type="PANTHER" id="PTHR37984:SF5">
    <property type="entry name" value="PROTEIN NYNRIN-LIKE"/>
    <property type="match status" value="1"/>
</dbReference>